<dbReference type="EMBL" id="ML208400">
    <property type="protein sequence ID" value="TFK66600.1"/>
    <property type="molecule type" value="Genomic_DNA"/>
</dbReference>
<protein>
    <submittedName>
        <fullName evidence="1">Uncharacterized protein</fullName>
    </submittedName>
</protein>
<sequence>MSGGSTRPFIRAALIDISGNLQVGSRPTPNAVEALQRLRASSIPFRLCSNTSKESTDSVIQKLRKIGFEIASTGEVWTSIGAVRRVLDNMGLKRPYMLLSRSAREELGNMEGIDDASPEQPYDSVIVGLTPPAFDYNTLNTAFRLLIGEHNQGDTKSPPASYSPESPFKPIPLIATHKAKYVETDSPPGRSLGPGPFVTALESAAGVQAHVVGKPTKAFFELVLDDFTSDEMPAKPGVGQEREEKGEKDHPYGRIAVIGDDIEADLGEGAIELGLWRVLVRTGKYRPGDEQRCGVIPPDEVVDNFAAFVHSLLQSQR</sequence>
<evidence type="ECO:0000313" key="1">
    <source>
        <dbReference type="EMBL" id="TFK66600.1"/>
    </source>
</evidence>
<organism evidence="1 2">
    <name type="scientific">Pluteus cervinus</name>
    <dbReference type="NCBI Taxonomy" id="181527"/>
    <lineage>
        <taxon>Eukaryota</taxon>
        <taxon>Fungi</taxon>
        <taxon>Dikarya</taxon>
        <taxon>Basidiomycota</taxon>
        <taxon>Agaricomycotina</taxon>
        <taxon>Agaricomycetes</taxon>
        <taxon>Agaricomycetidae</taxon>
        <taxon>Agaricales</taxon>
        <taxon>Pluteineae</taxon>
        <taxon>Pluteaceae</taxon>
        <taxon>Pluteus</taxon>
    </lineage>
</organism>
<evidence type="ECO:0000313" key="2">
    <source>
        <dbReference type="Proteomes" id="UP000308600"/>
    </source>
</evidence>
<proteinExistence type="predicted"/>
<reference evidence="1 2" key="1">
    <citation type="journal article" date="2019" name="Nat. Ecol. Evol.">
        <title>Megaphylogeny resolves global patterns of mushroom evolution.</title>
        <authorList>
            <person name="Varga T."/>
            <person name="Krizsan K."/>
            <person name="Foldi C."/>
            <person name="Dima B."/>
            <person name="Sanchez-Garcia M."/>
            <person name="Sanchez-Ramirez S."/>
            <person name="Szollosi G.J."/>
            <person name="Szarkandi J.G."/>
            <person name="Papp V."/>
            <person name="Albert L."/>
            <person name="Andreopoulos W."/>
            <person name="Angelini C."/>
            <person name="Antonin V."/>
            <person name="Barry K.W."/>
            <person name="Bougher N.L."/>
            <person name="Buchanan P."/>
            <person name="Buyck B."/>
            <person name="Bense V."/>
            <person name="Catcheside P."/>
            <person name="Chovatia M."/>
            <person name="Cooper J."/>
            <person name="Damon W."/>
            <person name="Desjardin D."/>
            <person name="Finy P."/>
            <person name="Geml J."/>
            <person name="Haridas S."/>
            <person name="Hughes K."/>
            <person name="Justo A."/>
            <person name="Karasinski D."/>
            <person name="Kautmanova I."/>
            <person name="Kiss B."/>
            <person name="Kocsube S."/>
            <person name="Kotiranta H."/>
            <person name="LaButti K.M."/>
            <person name="Lechner B.E."/>
            <person name="Liimatainen K."/>
            <person name="Lipzen A."/>
            <person name="Lukacs Z."/>
            <person name="Mihaltcheva S."/>
            <person name="Morgado L.N."/>
            <person name="Niskanen T."/>
            <person name="Noordeloos M.E."/>
            <person name="Ohm R.A."/>
            <person name="Ortiz-Santana B."/>
            <person name="Ovrebo C."/>
            <person name="Racz N."/>
            <person name="Riley R."/>
            <person name="Savchenko A."/>
            <person name="Shiryaev A."/>
            <person name="Soop K."/>
            <person name="Spirin V."/>
            <person name="Szebenyi C."/>
            <person name="Tomsovsky M."/>
            <person name="Tulloss R.E."/>
            <person name="Uehling J."/>
            <person name="Grigoriev I.V."/>
            <person name="Vagvolgyi C."/>
            <person name="Papp T."/>
            <person name="Martin F.M."/>
            <person name="Miettinen O."/>
            <person name="Hibbett D.S."/>
            <person name="Nagy L.G."/>
        </authorList>
    </citation>
    <scope>NUCLEOTIDE SEQUENCE [LARGE SCALE GENOMIC DNA]</scope>
    <source>
        <strain evidence="1 2">NL-1719</strain>
    </source>
</reference>
<name>A0ACD3ALN3_9AGAR</name>
<keyword evidence="2" id="KW-1185">Reference proteome</keyword>
<accession>A0ACD3ALN3</accession>
<dbReference type="Proteomes" id="UP000308600">
    <property type="component" value="Unassembled WGS sequence"/>
</dbReference>
<gene>
    <name evidence="1" type="ORF">BDN72DRAFT_799755</name>
</gene>